<accession>A0A1B1YAA7</accession>
<organism evidence="1 2">
    <name type="scientific">Thermoclostridium stercorarium subsp. thermolacticum DSM 2910</name>
    <dbReference type="NCBI Taxonomy" id="1121336"/>
    <lineage>
        <taxon>Bacteria</taxon>
        <taxon>Bacillati</taxon>
        <taxon>Bacillota</taxon>
        <taxon>Clostridia</taxon>
        <taxon>Eubacteriales</taxon>
        <taxon>Oscillospiraceae</taxon>
        <taxon>Thermoclostridium</taxon>
    </lineage>
</organism>
<reference evidence="1 2" key="1">
    <citation type="submission" date="2016-02" db="EMBL/GenBank/DDBJ databases">
        <title>Comparison of Clostridium stercorarium subspecies using comparative genomics and transcriptomics.</title>
        <authorList>
            <person name="Schellenberg J."/>
            <person name="Thallinger G."/>
            <person name="Levin D.B."/>
            <person name="Zhang X."/>
            <person name="Alvare G."/>
            <person name="Fristensky B."/>
            <person name="Sparling R."/>
        </authorList>
    </citation>
    <scope>NUCLEOTIDE SEQUENCE [LARGE SCALE GENOMIC DNA]</scope>
    <source>
        <strain evidence="1 2">DSM 2910</strain>
    </source>
</reference>
<dbReference type="AlphaFoldDB" id="A0A1B1YAA7"/>
<dbReference type="EMBL" id="CP014672">
    <property type="protein sequence ID" value="ANW97659.1"/>
    <property type="molecule type" value="Genomic_DNA"/>
</dbReference>
<dbReference type="Proteomes" id="UP000092971">
    <property type="component" value="Chromosome"/>
</dbReference>
<evidence type="ECO:0000313" key="2">
    <source>
        <dbReference type="Proteomes" id="UP000092971"/>
    </source>
</evidence>
<sequence length="68" mass="8053">MLEKKVYSVFKLIPKEGITVKDLERSIINDKDGEYIFSSFYSFDELPENNILIGRLKCVRDTLYMTER</sequence>
<proteinExistence type="predicted"/>
<name>A0A1B1YAA7_THEST</name>
<gene>
    <name evidence="1" type="ORF">CSTERTH_00735</name>
</gene>
<evidence type="ECO:0000313" key="1">
    <source>
        <dbReference type="EMBL" id="ANW97659.1"/>
    </source>
</evidence>
<protein>
    <submittedName>
        <fullName evidence="1">Uncharacterized protein</fullName>
    </submittedName>
</protein>